<accession>A0A940SUK1</accession>
<comment type="caution">
    <text evidence="2">The sequence shown here is derived from an EMBL/GenBank/DDBJ whole genome shotgun (WGS) entry which is preliminary data.</text>
</comment>
<proteinExistence type="predicted"/>
<evidence type="ECO:0000313" key="3">
    <source>
        <dbReference type="Proteomes" id="UP000674938"/>
    </source>
</evidence>
<gene>
    <name evidence="2" type="ORF">I6N95_07715</name>
</gene>
<name>A0A940SUK1_9ENTE</name>
<dbReference type="EMBL" id="JAEEGA010000004">
    <property type="protein sequence ID" value="MBP1040889.1"/>
    <property type="molecule type" value="Genomic_DNA"/>
</dbReference>
<sequence>MKRNETKKAIKTVVIGGVSIVALLGLMGASVSLVNSVSSGHLQTVDAKEIKQKVSFKDQQEIEGFTIRTYESVKPTENDISPQSALTIGLESLEADFNVKLKNRVFIVFIPPLFKNSNPYWNITIELAEGSTMFNVDSRAGKLTSASVNSDPSLDWSWFDNWNEEVVESDDDDLILGSEEAPVLYSSEERVEQEQRIAGWNKLPEQEDIKQMALDYGKKITGDLELTIDKTQIVDIVYVAVGSEWDQSNEYRYEEGEKKKSIEEVGLPFEAHYVVEVGLSDNTFFSVAIDKAEGKLLSYEYFDVNYLDRNYE</sequence>
<evidence type="ECO:0000256" key="1">
    <source>
        <dbReference type="SAM" id="Phobius"/>
    </source>
</evidence>
<keyword evidence="3" id="KW-1185">Reference proteome</keyword>
<reference evidence="2" key="1">
    <citation type="submission" date="2020-12" db="EMBL/GenBank/DDBJ databases">
        <title>Vagococcus allomyrinae sp. nov. and Enterococcus lavae sp. nov., isolated from the larvae of Allomyrina dichotoma.</title>
        <authorList>
            <person name="Lee S.D."/>
        </authorList>
    </citation>
    <scope>NUCLEOTIDE SEQUENCE</scope>
    <source>
        <strain evidence="2">BWB3-3</strain>
    </source>
</reference>
<organism evidence="2 3">
    <name type="scientific">Vagococcus allomyrinae</name>
    <dbReference type="NCBI Taxonomy" id="2794353"/>
    <lineage>
        <taxon>Bacteria</taxon>
        <taxon>Bacillati</taxon>
        <taxon>Bacillota</taxon>
        <taxon>Bacilli</taxon>
        <taxon>Lactobacillales</taxon>
        <taxon>Enterococcaceae</taxon>
        <taxon>Vagococcus</taxon>
    </lineage>
</organism>
<evidence type="ECO:0000313" key="2">
    <source>
        <dbReference type="EMBL" id="MBP1040889.1"/>
    </source>
</evidence>
<keyword evidence="1" id="KW-0812">Transmembrane</keyword>
<dbReference type="RefSeq" id="WP_209526384.1">
    <property type="nucleotide sequence ID" value="NZ_JAEEGA010000004.1"/>
</dbReference>
<keyword evidence="1" id="KW-0472">Membrane</keyword>
<keyword evidence="1" id="KW-1133">Transmembrane helix</keyword>
<feature type="transmembrane region" description="Helical" evidence="1">
    <location>
        <begin position="12"/>
        <end position="34"/>
    </location>
</feature>
<dbReference type="AlphaFoldDB" id="A0A940SUK1"/>
<dbReference type="Proteomes" id="UP000674938">
    <property type="component" value="Unassembled WGS sequence"/>
</dbReference>
<protein>
    <submittedName>
        <fullName evidence="2">Uncharacterized protein</fullName>
    </submittedName>
</protein>